<name>G2YT65_BOTF4</name>
<organism evidence="1 2">
    <name type="scientific">Botryotinia fuckeliana (strain T4)</name>
    <name type="common">Noble rot fungus</name>
    <name type="synonym">Botrytis cinerea</name>
    <dbReference type="NCBI Taxonomy" id="999810"/>
    <lineage>
        <taxon>Eukaryota</taxon>
        <taxon>Fungi</taxon>
        <taxon>Dikarya</taxon>
        <taxon>Ascomycota</taxon>
        <taxon>Pezizomycotina</taxon>
        <taxon>Leotiomycetes</taxon>
        <taxon>Helotiales</taxon>
        <taxon>Sclerotiniaceae</taxon>
        <taxon>Botrytis</taxon>
    </lineage>
</organism>
<reference evidence="2" key="1">
    <citation type="journal article" date="2011" name="PLoS Genet.">
        <title>Genomic analysis of the necrotrophic fungal pathogens Sclerotinia sclerotiorum and Botrytis cinerea.</title>
        <authorList>
            <person name="Amselem J."/>
            <person name="Cuomo C.A."/>
            <person name="van Kan J.A."/>
            <person name="Viaud M."/>
            <person name="Benito E.P."/>
            <person name="Couloux A."/>
            <person name="Coutinho P.M."/>
            <person name="de Vries R.P."/>
            <person name="Dyer P.S."/>
            <person name="Fillinger S."/>
            <person name="Fournier E."/>
            <person name="Gout L."/>
            <person name="Hahn M."/>
            <person name="Kohn L."/>
            <person name="Lapalu N."/>
            <person name="Plummer K.M."/>
            <person name="Pradier J.M."/>
            <person name="Quevillon E."/>
            <person name="Sharon A."/>
            <person name="Simon A."/>
            <person name="ten Have A."/>
            <person name="Tudzynski B."/>
            <person name="Tudzynski P."/>
            <person name="Wincker P."/>
            <person name="Andrew M."/>
            <person name="Anthouard V."/>
            <person name="Beever R.E."/>
            <person name="Beffa R."/>
            <person name="Benoit I."/>
            <person name="Bouzid O."/>
            <person name="Brault B."/>
            <person name="Chen Z."/>
            <person name="Choquer M."/>
            <person name="Collemare J."/>
            <person name="Cotton P."/>
            <person name="Danchin E.G."/>
            <person name="Da Silva C."/>
            <person name="Gautier A."/>
            <person name="Giraud C."/>
            <person name="Giraud T."/>
            <person name="Gonzalez C."/>
            <person name="Grossetete S."/>
            <person name="Guldener U."/>
            <person name="Henrissat B."/>
            <person name="Howlett B.J."/>
            <person name="Kodira C."/>
            <person name="Kretschmer M."/>
            <person name="Lappartient A."/>
            <person name="Leroch M."/>
            <person name="Levis C."/>
            <person name="Mauceli E."/>
            <person name="Neuveglise C."/>
            <person name="Oeser B."/>
            <person name="Pearson M."/>
            <person name="Poulain J."/>
            <person name="Poussereau N."/>
            <person name="Quesneville H."/>
            <person name="Rascle C."/>
            <person name="Schumacher J."/>
            <person name="Segurens B."/>
            <person name="Sexton A."/>
            <person name="Silva E."/>
            <person name="Sirven C."/>
            <person name="Soanes D.M."/>
            <person name="Talbot N.J."/>
            <person name="Templeton M."/>
            <person name="Yandava C."/>
            <person name="Yarden O."/>
            <person name="Zeng Q."/>
            <person name="Rollins J.A."/>
            <person name="Lebrun M.H."/>
            <person name="Dickman M."/>
        </authorList>
    </citation>
    <scope>NUCLEOTIDE SEQUENCE [LARGE SCALE GENOMIC DNA]</scope>
    <source>
        <strain evidence="2">T4</strain>
    </source>
</reference>
<accession>G2YT65</accession>
<dbReference type="InParanoid" id="G2YT65"/>
<evidence type="ECO:0000313" key="1">
    <source>
        <dbReference type="EMBL" id="CCD54969.1"/>
    </source>
</evidence>
<proteinExistence type="predicted"/>
<dbReference type="EMBL" id="FQ790352">
    <property type="protein sequence ID" value="CCD54969.1"/>
    <property type="molecule type" value="Genomic_DNA"/>
</dbReference>
<dbReference type="HOGENOM" id="CLU_3124867_0_0_1"/>
<sequence length="50" mass="5619">MRSVGYLVMKPAPSAISRKEQKKVEASVMIHNAPESQAFHDGVDEQHDRL</sequence>
<dbReference type="AlphaFoldDB" id="G2YT65"/>
<evidence type="ECO:0000313" key="2">
    <source>
        <dbReference type="Proteomes" id="UP000008177"/>
    </source>
</evidence>
<protein>
    <submittedName>
        <fullName evidence="1">Uncharacterized protein</fullName>
    </submittedName>
</protein>
<gene>
    <name evidence="1" type="ORF">BofuT4_uP162580.1</name>
</gene>
<dbReference type="Proteomes" id="UP000008177">
    <property type="component" value="Unplaced contigs"/>
</dbReference>